<dbReference type="PANTHER" id="PTHR46368:SF4">
    <property type="entry name" value="OS10G0403700 PROTEIN"/>
    <property type="match status" value="1"/>
</dbReference>
<dbReference type="Gene3D" id="3.40.50.720">
    <property type="entry name" value="NAD(P)-binding Rossmann-like Domain"/>
    <property type="match status" value="1"/>
</dbReference>
<evidence type="ECO:0000313" key="4">
    <source>
        <dbReference type="EMBL" id="KAK8931003.1"/>
    </source>
</evidence>
<feature type="domain" description="Gfo/Idh/MocA-like oxidoreductase N-terminal" evidence="2">
    <location>
        <begin position="6"/>
        <end position="124"/>
    </location>
</feature>
<protein>
    <recommendedName>
        <fullName evidence="6">Oxidoreductase</fullName>
    </recommendedName>
</protein>
<dbReference type="Pfam" id="PF22725">
    <property type="entry name" value="GFO_IDH_MocA_C3"/>
    <property type="match status" value="1"/>
</dbReference>
<evidence type="ECO:0000259" key="3">
    <source>
        <dbReference type="Pfam" id="PF22725"/>
    </source>
</evidence>
<dbReference type="InterPro" id="IPR000683">
    <property type="entry name" value="Gfo/Idh/MocA-like_OxRdtase_N"/>
</dbReference>
<evidence type="ECO:0000313" key="5">
    <source>
        <dbReference type="Proteomes" id="UP001418222"/>
    </source>
</evidence>
<comment type="caution">
    <text evidence="4">The sequence shown here is derived from an EMBL/GenBank/DDBJ whole genome shotgun (WGS) entry which is preliminary data.</text>
</comment>
<dbReference type="EMBL" id="JBBWWQ010000014">
    <property type="protein sequence ID" value="KAK8931003.1"/>
    <property type="molecule type" value="Genomic_DNA"/>
</dbReference>
<organism evidence="4 5">
    <name type="scientific">Platanthera zijinensis</name>
    <dbReference type="NCBI Taxonomy" id="2320716"/>
    <lineage>
        <taxon>Eukaryota</taxon>
        <taxon>Viridiplantae</taxon>
        <taxon>Streptophyta</taxon>
        <taxon>Embryophyta</taxon>
        <taxon>Tracheophyta</taxon>
        <taxon>Spermatophyta</taxon>
        <taxon>Magnoliopsida</taxon>
        <taxon>Liliopsida</taxon>
        <taxon>Asparagales</taxon>
        <taxon>Orchidaceae</taxon>
        <taxon>Orchidoideae</taxon>
        <taxon>Orchideae</taxon>
        <taxon>Orchidinae</taxon>
        <taxon>Platanthera</taxon>
    </lineage>
</organism>
<proteinExistence type="inferred from homology"/>
<keyword evidence="5" id="KW-1185">Reference proteome</keyword>
<evidence type="ECO:0000259" key="2">
    <source>
        <dbReference type="Pfam" id="PF01408"/>
    </source>
</evidence>
<name>A0AAP0B6X3_9ASPA</name>
<dbReference type="PANTHER" id="PTHR46368">
    <property type="match status" value="1"/>
</dbReference>
<feature type="domain" description="GFO/IDH/MocA-like oxidoreductase" evidence="3">
    <location>
        <begin position="147"/>
        <end position="258"/>
    </location>
</feature>
<dbReference type="SUPFAM" id="SSF55347">
    <property type="entry name" value="Glyceraldehyde-3-phosphate dehydrogenase-like, C-terminal domain"/>
    <property type="match status" value="1"/>
</dbReference>
<dbReference type="Proteomes" id="UP001418222">
    <property type="component" value="Unassembled WGS sequence"/>
</dbReference>
<reference evidence="4 5" key="1">
    <citation type="journal article" date="2022" name="Nat. Plants">
        <title>Genomes of leafy and leafless Platanthera orchids illuminate the evolution of mycoheterotrophy.</title>
        <authorList>
            <person name="Li M.H."/>
            <person name="Liu K.W."/>
            <person name="Li Z."/>
            <person name="Lu H.C."/>
            <person name="Ye Q.L."/>
            <person name="Zhang D."/>
            <person name="Wang J.Y."/>
            <person name="Li Y.F."/>
            <person name="Zhong Z.M."/>
            <person name="Liu X."/>
            <person name="Yu X."/>
            <person name="Liu D.K."/>
            <person name="Tu X.D."/>
            <person name="Liu B."/>
            <person name="Hao Y."/>
            <person name="Liao X.Y."/>
            <person name="Jiang Y.T."/>
            <person name="Sun W.H."/>
            <person name="Chen J."/>
            <person name="Chen Y.Q."/>
            <person name="Ai Y."/>
            <person name="Zhai J.W."/>
            <person name="Wu S.S."/>
            <person name="Zhou Z."/>
            <person name="Hsiao Y.Y."/>
            <person name="Wu W.L."/>
            <person name="Chen Y.Y."/>
            <person name="Lin Y.F."/>
            <person name="Hsu J.L."/>
            <person name="Li C.Y."/>
            <person name="Wang Z.W."/>
            <person name="Zhao X."/>
            <person name="Zhong W.Y."/>
            <person name="Ma X.K."/>
            <person name="Ma L."/>
            <person name="Huang J."/>
            <person name="Chen G.Z."/>
            <person name="Huang M.Z."/>
            <person name="Huang L."/>
            <person name="Peng D.H."/>
            <person name="Luo Y.B."/>
            <person name="Zou S.Q."/>
            <person name="Chen S.P."/>
            <person name="Lan S."/>
            <person name="Tsai W.C."/>
            <person name="Van de Peer Y."/>
            <person name="Liu Z.J."/>
        </authorList>
    </citation>
    <scope>NUCLEOTIDE SEQUENCE [LARGE SCALE GENOMIC DNA]</scope>
    <source>
        <strain evidence="4">Lor287</strain>
    </source>
</reference>
<dbReference type="GO" id="GO:0000166">
    <property type="term" value="F:nucleotide binding"/>
    <property type="evidence" value="ECO:0007669"/>
    <property type="project" value="InterPro"/>
</dbReference>
<gene>
    <name evidence="4" type="ORF">KSP39_PZI017048</name>
</gene>
<accession>A0AAP0B6X3</accession>
<evidence type="ECO:0000256" key="1">
    <source>
        <dbReference type="ARBA" id="ARBA00010928"/>
    </source>
</evidence>
<comment type="similarity">
    <text evidence="1">Belongs to the Gfo/Idh/MocA family.</text>
</comment>
<dbReference type="InterPro" id="IPR055170">
    <property type="entry name" value="GFO_IDH_MocA-like_dom"/>
</dbReference>
<dbReference type="Pfam" id="PF01408">
    <property type="entry name" value="GFO_IDH_MocA"/>
    <property type="match status" value="1"/>
</dbReference>
<evidence type="ECO:0008006" key="6">
    <source>
        <dbReference type="Google" id="ProtNLM"/>
    </source>
</evidence>
<dbReference type="Gene3D" id="3.30.360.10">
    <property type="entry name" value="Dihydrodipicolinate Reductase, domain 2"/>
    <property type="match status" value="1"/>
</dbReference>
<dbReference type="SUPFAM" id="SSF51735">
    <property type="entry name" value="NAD(P)-binding Rossmann-fold domains"/>
    <property type="match status" value="1"/>
</dbReference>
<sequence length="359" mass="38559">MESPIGFGILGCADIARKFCRAVGLAPNAAVVAVGSRSIDKARRFIADNSLPEGTVAHGSYEALLDDPAVDAVYVPLPTSLRAHWAISAAGKGKHVLLEKPTAISAAELDRILEACEANGVQIMDGTMWMHHPRTAKMGEILSDPSRFGQVKRTNSIFCFNGGAEFLENDIRVKPDLDGLGALGDAGWYCIRSILWANNYELPQTAIAFPNPVKNDAGVVLSCDASLHWEDGRVATLSCSFLAHLTMDLTVVGSKGTIHLSDFIVPFEESAAGFSFGCESWFNDLVSAWEPRPSEHVVSTVLPQEALMVAEFSRLVGAIKHSGAKPDGKWPAISRKTQVVMDAVKASIDNGSQPVQIVF</sequence>
<dbReference type="InterPro" id="IPR036291">
    <property type="entry name" value="NAD(P)-bd_dom_sf"/>
</dbReference>
<dbReference type="AlphaFoldDB" id="A0AAP0B6X3"/>